<organism evidence="5 6">
    <name type="scientific">Anaerorhabdus furcosa</name>
    <dbReference type="NCBI Taxonomy" id="118967"/>
    <lineage>
        <taxon>Bacteria</taxon>
        <taxon>Bacillati</taxon>
        <taxon>Bacillota</taxon>
        <taxon>Erysipelotrichia</taxon>
        <taxon>Erysipelotrichales</taxon>
        <taxon>Erysipelotrichaceae</taxon>
        <taxon>Anaerorhabdus</taxon>
    </lineage>
</organism>
<keyword evidence="2" id="KW-0762">Sugar transport</keyword>
<dbReference type="InterPro" id="IPR003188">
    <property type="entry name" value="PTS_IIA_lac/cel"/>
</dbReference>
<keyword evidence="3" id="KW-0808">Transferase</keyword>
<evidence type="ECO:0000256" key="2">
    <source>
        <dbReference type="ARBA" id="ARBA00022597"/>
    </source>
</evidence>
<dbReference type="GO" id="GO:0016740">
    <property type="term" value="F:transferase activity"/>
    <property type="evidence" value="ECO:0007669"/>
    <property type="project" value="UniProtKB-KW"/>
</dbReference>
<accession>A0A1T4NBP5</accession>
<evidence type="ECO:0000256" key="3">
    <source>
        <dbReference type="ARBA" id="ARBA00022679"/>
    </source>
</evidence>
<keyword evidence="1" id="KW-0813">Transport</keyword>
<dbReference type="Pfam" id="PF02255">
    <property type="entry name" value="PTS_IIA"/>
    <property type="match status" value="1"/>
</dbReference>
<dbReference type="AlphaFoldDB" id="A0A1T4NBP5"/>
<dbReference type="PANTHER" id="PTHR34382">
    <property type="entry name" value="PTS SYSTEM N,N'-DIACETYLCHITOBIOSE-SPECIFIC EIIA COMPONENT"/>
    <property type="match status" value="1"/>
</dbReference>
<dbReference type="Gene3D" id="1.20.58.80">
    <property type="entry name" value="Phosphotransferase system, lactose/cellobiose-type IIA subunit"/>
    <property type="match status" value="1"/>
</dbReference>
<evidence type="ECO:0000313" key="6">
    <source>
        <dbReference type="Proteomes" id="UP000243297"/>
    </source>
</evidence>
<dbReference type="InterPro" id="IPR036542">
    <property type="entry name" value="PTS_IIA_lac/cel_sf"/>
</dbReference>
<reference evidence="6" key="1">
    <citation type="submission" date="2017-02" db="EMBL/GenBank/DDBJ databases">
        <authorList>
            <person name="Varghese N."/>
            <person name="Submissions S."/>
        </authorList>
    </citation>
    <scope>NUCLEOTIDE SEQUENCE [LARGE SCALE GENOMIC DNA]</scope>
    <source>
        <strain evidence="6">ATCC 25662</strain>
    </source>
</reference>
<keyword evidence="6" id="KW-1185">Reference proteome</keyword>
<evidence type="ECO:0000313" key="5">
    <source>
        <dbReference type="EMBL" id="SJZ76664.1"/>
    </source>
</evidence>
<dbReference type="OrthoDB" id="389577at2"/>
<dbReference type="Proteomes" id="UP000243297">
    <property type="component" value="Unassembled WGS sequence"/>
</dbReference>
<dbReference type="STRING" id="118967.SAMN02745191_1564"/>
<evidence type="ECO:0000256" key="1">
    <source>
        <dbReference type="ARBA" id="ARBA00022448"/>
    </source>
</evidence>
<dbReference type="RefSeq" id="WP_078711963.1">
    <property type="nucleotide sequence ID" value="NZ_FUWY01000004.1"/>
</dbReference>
<name>A0A1T4NBP5_9FIRM</name>
<dbReference type="PANTHER" id="PTHR34382:SF7">
    <property type="entry name" value="PTS SYSTEM N,N'-DIACETYLCHITOBIOSE-SPECIFIC EIIA COMPONENT"/>
    <property type="match status" value="1"/>
</dbReference>
<dbReference type="EMBL" id="FUWY01000004">
    <property type="protein sequence ID" value="SJZ76664.1"/>
    <property type="molecule type" value="Genomic_DNA"/>
</dbReference>
<gene>
    <name evidence="5" type="ORF">SAMN02745191_1564</name>
</gene>
<evidence type="ECO:0000256" key="4">
    <source>
        <dbReference type="ARBA" id="ARBA00022683"/>
    </source>
</evidence>
<dbReference type="SUPFAM" id="SSF46973">
    <property type="entry name" value="Enzyme IIa from lactose specific PTS, IIa-lac"/>
    <property type="match status" value="1"/>
</dbReference>
<dbReference type="GO" id="GO:0009401">
    <property type="term" value="P:phosphoenolpyruvate-dependent sugar phosphotransferase system"/>
    <property type="evidence" value="ECO:0007669"/>
    <property type="project" value="UniProtKB-KW"/>
</dbReference>
<keyword evidence="4" id="KW-0598">Phosphotransferase system</keyword>
<sequence length="100" mass="11020">MRNKSQYESICFEIISAAGSAKSSYLEAIEAAKEGNSFEELIHEGNITFTNAARSHAKALQLEAEEQLDFGLLLIHAETILSSAETIKDLSMTMIELINK</sequence>
<proteinExistence type="predicted"/>
<protein>
    <submittedName>
        <fullName evidence="5">PTS system, cellobiose-specific IIA component</fullName>
    </submittedName>
</protein>